<evidence type="ECO:0000313" key="4">
    <source>
        <dbReference type="WBParaSite" id="DME_0000157501-mRNA-1"/>
    </source>
</evidence>
<gene>
    <name evidence="1" type="ORF">DME_LOCUS5935</name>
</gene>
<evidence type="ECO:0000313" key="1">
    <source>
        <dbReference type="EMBL" id="VDN55962.1"/>
    </source>
</evidence>
<proteinExistence type="predicted"/>
<reference evidence="1 3" key="2">
    <citation type="submission" date="2018-11" db="EMBL/GenBank/DDBJ databases">
        <authorList>
            <consortium name="Pathogen Informatics"/>
        </authorList>
    </citation>
    <scope>NUCLEOTIDE SEQUENCE [LARGE SCALE GENOMIC DNA]</scope>
</reference>
<protein>
    <submittedName>
        <fullName evidence="4">MSP domain-containing protein</fullName>
    </submittedName>
</protein>
<dbReference type="Proteomes" id="UP000274756">
    <property type="component" value="Unassembled WGS sequence"/>
</dbReference>
<dbReference type="AlphaFoldDB" id="A0A0N4U479"/>
<dbReference type="WBParaSite" id="DME_0000157501-mRNA-1">
    <property type="protein sequence ID" value="DME_0000157501-mRNA-1"/>
    <property type="gene ID" value="DME_0000157501"/>
</dbReference>
<name>A0A0N4U479_DRAME</name>
<organism evidence="2 4">
    <name type="scientific">Dracunculus medinensis</name>
    <name type="common">Guinea worm</name>
    <dbReference type="NCBI Taxonomy" id="318479"/>
    <lineage>
        <taxon>Eukaryota</taxon>
        <taxon>Metazoa</taxon>
        <taxon>Ecdysozoa</taxon>
        <taxon>Nematoda</taxon>
        <taxon>Chromadorea</taxon>
        <taxon>Rhabditida</taxon>
        <taxon>Spirurina</taxon>
        <taxon>Dracunculoidea</taxon>
        <taxon>Dracunculidae</taxon>
        <taxon>Dracunculus</taxon>
    </lineage>
</organism>
<dbReference type="EMBL" id="UYYG01001154">
    <property type="protein sequence ID" value="VDN55962.1"/>
    <property type="molecule type" value="Genomic_DNA"/>
</dbReference>
<evidence type="ECO:0000313" key="2">
    <source>
        <dbReference type="Proteomes" id="UP000038040"/>
    </source>
</evidence>
<accession>A0A0N4U479</accession>
<keyword evidence="3" id="KW-1185">Reference proteome</keyword>
<evidence type="ECO:0000313" key="3">
    <source>
        <dbReference type="Proteomes" id="UP000274756"/>
    </source>
</evidence>
<sequence>MPKAYISSNKEFKLFGKAKKTFSIAALDPDANLPITEFIVTASLSTRVFQSIPIITMSCFGRDFISG</sequence>
<dbReference type="Proteomes" id="UP000038040">
    <property type="component" value="Unplaced"/>
</dbReference>
<reference evidence="4" key="1">
    <citation type="submission" date="2017-02" db="UniProtKB">
        <authorList>
            <consortium name="WormBaseParasite"/>
        </authorList>
    </citation>
    <scope>IDENTIFICATION</scope>
</reference>